<reference evidence="2" key="1">
    <citation type="journal article" date="2021" name="Mol. Plant Microbe Interact.">
        <title>Complete Genome Sequence of the Plant-Pathogenic Fungus Colletotrichum lupini.</title>
        <authorList>
            <person name="Baroncelli R."/>
            <person name="Pensec F."/>
            <person name="Da Lio D."/>
            <person name="Boufleur T."/>
            <person name="Vicente I."/>
            <person name="Sarrocco S."/>
            <person name="Picot A."/>
            <person name="Baraldi E."/>
            <person name="Sukno S."/>
            <person name="Thon M."/>
            <person name="Le Floch G."/>
        </authorList>
    </citation>
    <scope>NUCLEOTIDE SEQUENCE</scope>
    <source>
        <strain evidence="2">IMI 504893</strain>
    </source>
</reference>
<feature type="region of interest" description="Disordered" evidence="1">
    <location>
        <begin position="809"/>
        <end position="833"/>
    </location>
</feature>
<dbReference type="RefSeq" id="XP_049147589.1">
    <property type="nucleotide sequence ID" value="XM_049290444.1"/>
</dbReference>
<organism evidence="2 3">
    <name type="scientific">Colletotrichum lupini</name>
    <dbReference type="NCBI Taxonomy" id="145971"/>
    <lineage>
        <taxon>Eukaryota</taxon>
        <taxon>Fungi</taxon>
        <taxon>Dikarya</taxon>
        <taxon>Ascomycota</taxon>
        <taxon>Pezizomycotina</taxon>
        <taxon>Sordariomycetes</taxon>
        <taxon>Hypocreomycetidae</taxon>
        <taxon>Glomerellales</taxon>
        <taxon>Glomerellaceae</taxon>
        <taxon>Colletotrichum</taxon>
        <taxon>Colletotrichum acutatum species complex</taxon>
    </lineage>
</organism>
<proteinExistence type="predicted"/>
<accession>A0A9Q8SYR7</accession>
<protein>
    <submittedName>
        <fullName evidence="2">Uncharacterized protein</fullName>
    </submittedName>
</protein>
<evidence type="ECO:0000256" key="1">
    <source>
        <dbReference type="SAM" id="MobiDB-lite"/>
    </source>
</evidence>
<dbReference type="GeneID" id="73345454"/>
<dbReference type="InterPro" id="IPR018247">
    <property type="entry name" value="EF_Hand_1_Ca_BS"/>
</dbReference>
<dbReference type="PROSITE" id="PS00018">
    <property type="entry name" value="EF_HAND_1"/>
    <property type="match status" value="1"/>
</dbReference>
<feature type="region of interest" description="Disordered" evidence="1">
    <location>
        <begin position="240"/>
        <end position="274"/>
    </location>
</feature>
<dbReference type="AlphaFoldDB" id="A0A9Q8SYR7"/>
<dbReference type="Proteomes" id="UP000830671">
    <property type="component" value="Chromosome 6"/>
</dbReference>
<name>A0A9Q8SYR7_9PEZI</name>
<sequence length="1165" mass="128790">MEASRANAVYYVEVKRNLPFVSAPAPTLCLFTRRPRLVEPKYAFLPVNTSRDTWDFAPSRLTPPISTIHPRQELESSELGYGDLSIHPQSEHTFRFVCQAQRLASHWRANLSAVHSRQTAAGLTALAPSTHPRLTTLESLPTDTARRQAVTIMNSSPVQERIPIPIRPPACPPGRRGVAAQLLTQQDSKASKVATLNIRIRTRAGSRNCAALGIHDAYFKTLTNISSRQRSNPRYLPLCHISGYRPPDSPPTQDPLGPVPTLEQPPDPGNIQRDVVQDFGQRHGSDWEQETGSTAEQAACSPVCLLYLHALTAMENPIAERETEKEAYPFTIGRPQGCFDFCSQTIDEPPSTEYFVPLTQFALAMTRLLAAENTPERLLSMDSGILPVCASKNDPGATTVASYRLKPDTPRGASDKVPRSPWHRPSDVIGSAAETCLSFHQPLRSSASFPQFCLSPCSNWQPVSLHRSGKSRVNPSAQSSPSSNTYAVHDVSDLFKRVTVDPEFLFMLPTGAVSPPQLHVNVLGQRKQSNRLAVFANMLWTILSQTCVRMDVFRRFSHMVQHFSRGLSEGHCLVLAVWDRTRAIVPPETRFSQACAATAGEEQIIIIVGPPFSIVVRYSRPKRSCTPGMVNGRIITAFHLRNPQIHFSIAQPLSCLHLSTPDYSNKRGQAAGFLLNAQPAVLQLRLAFPGNRPASLLCSASETNIFPEWENVNNKDVPISASGKTPGEGSKKQECEHGILQKPKVPKKLHHLLGSYSVSATGFSQCFRLPCHLERTLSLFLYSLLPNQSTPFPLLRFRTRQWEQVIGGAQHEERRPALRTAKRRSHNKPDSADRLRPMAFPVWGSSSKSKIQGVVVSAALFHVCVDGSGSGRISLQDYNVARTAMPYHGSYSHLISRTYQEQDVSCPRYLSTIIRQKGLSFASGERPGISYEIRTTGNIIVGSWPFLLPPTSVSGFPALSFVPCFVSRADTRGSWFFSARVPDGMNAGATERTRNLPCFLVLFPRPSGPKPSLRVGHRVATQRRRRRKATALSRVPVSRVTVVTLPFAIRCRGAALVHIDLAFSAFASFFFRCHELLCATPPTTCICSPPPYPKAFAALDPFPAVGRGKALSVRSISRADIYFARKLSGILLNRAPIIPVGTEYRLQMTIQLFGQKELDPQKGTR</sequence>
<evidence type="ECO:0000313" key="2">
    <source>
        <dbReference type="EMBL" id="UQC85977.1"/>
    </source>
</evidence>
<gene>
    <name evidence="2" type="ORF">CLUP02_11476</name>
</gene>
<feature type="region of interest" description="Disordered" evidence="1">
    <location>
        <begin position="402"/>
        <end position="424"/>
    </location>
</feature>
<feature type="compositionally biased region" description="Basic and acidic residues" evidence="1">
    <location>
        <begin position="405"/>
        <end position="418"/>
    </location>
</feature>
<dbReference type="EMBL" id="CP019478">
    <property type="protein sequence ID" value="UQC85977.1"/>
    <property type="molecule type" value="Genomic_DNA"/>
</dbReference>
<evidence type="ECO:0000313" key="3">
    <source>
        <dbReference type="Proteomes" id="UP000830671"/>
    </source>
</evidence>
<dbReference type="KEGG" id="clup:CLUP02_11476"/>
<keyword evidence="3" id="KW-1185">Reference proteome</keyword>